<keyword evidence="1 5" id="KW-1003">Cell membrane</keyword>
<evidence type="ECO:0000256" key="5">
    <source>
        <dbReference type="HAMAP-Rule" id="MF_01536"/>
    </source>
</evidence>
<feature type="transmembrane region" description="Helical" evidence="5">
    <location>
        <begin position="6"/>
        <end position="25"/>
    </location>
</feature>
<evidence type="ECO:0000256" key="1">
    <source>
        <dbReference type="ARBA" id="ARBA00022475"/>
    </source>
</evidence>
<feature type="transmembrane region" description="Helical" evidence="5">
    <location>
        <begin position="60"/>
        <end position="79"/>
    </location>
</feature>
<evidence type="ECO:0000256" key="3">
    <source>
        <dbReference type="ARBA" id="ARBA00022989"/>
    </source>
</evidence>
<evidence type="ECO:0000256" key="4">
    <source>
        <dbReference type="ARBA" id="ARBA00023136"/>
    </source>
</evidence>
<dbReference type="Proteomes" id="UP000605259">
    <property type="component" value="Unassembled WGS sequence"/>
</dbReference>
<protein>
    <recommendedName>
        <fullName evidence="5">UPF0344 protein GCM10007140_23080</fullName>
    </recommendedName>
</protein>
<gene>
    <name evidence="6" type="ORF">GCM10007140_23080</name>
</gene>
<feature type="transmembrane region" description="Helical" evidence="5">
    <location>
        <begin position="37"/>
        <end position="54"/>
    </location>
</feature>
<dbReference type="EMBL" id="BMFK01000001">
    <property type="protein sequence ID" value="GGE72540.1"/>
    <property type="molecule type" value="Genomic_DNA"/>
</dbReference>
<comment type="similarity">
    <text evidence="5">Belongs to the UPF0344 family.</text>
</comment>
<dbReference type="Pfam" id="PF07457">
    <property type="entry name" value="DUF1516"/>
    <property type="match status" value="1"/>
</dbReference>
<reference evidence="6" key="2">
    <citation type="submission" date="2020-09" db="EMBL/GenBank/DDBJ databases">
        <authorList>
            <person name="Sun Q."/>
            <person name="Zhou Y."/>
        </authorList>
    </citation>
    <scope>NUCLEOTIDE SEQUENCE</scope>
    <source>
        <strain evidence="6">CGMCC 1.12698</strain>
    </source>
</reference>
<dbReference type="InterPro" id="IPR010899">
    <property type="entry name" value="UPF0344"/>
</dbReference>
<dbReference type="GO" id="GO:0005886">
    <property type="term" value="C:plasma membrane"/>
    <property type="evidence" value="ECO:0007669"/>
    <property type="project" value="UniProtKB-SubCell"/>
</dbReference>
<dbReference type="AlphaFoldDB" id="A0A917AUX3"/>
<name>A0A917AUX3_9BACI</name>
<dbReference type="RefSeq" id="WP_188388488.1">
    <property type="nucleotide sequence ID" value="NZ_BMFK01000001.1"/>
</dbReference>
<evidence type="ECO:0000313" key="6">
    <source>
        <dbReference type="EMBL" id="GGE72540.1"/>
    </source>
</evidence>
<organism evidence="6 7">
    <name type="scientific">Priestia taiwanensis</name>
    <dbReference type="NCBI Taxonomy" id="1347902"/>
    <lineage>
        <taxon>Bacteria</taxon>
        <taxon>Bacillati</taxon>
        <taxon>Bacillota</taxon>
        <taxon>Bacilli</taxon>
        <taxon>Bacillales</taxon>
        <taxon>Bacillaceae</taxon>
        <taxon>Priestia</taxon>
    </lineage>
</organism>
<reference evidence="6" key="1">
    <citation type="journal article" date="2014" name="Int. J. Syst. Evol. Microbiol.">
        <title>Complete genome sequence of Corynebacterium casei LMG S-19264T (=DSM 44701T), isolated from a smear-ripened cheese.</title>
        <authorList>
            <consortium name="US DOE Joint Genome Institute (JGI-PGF)"/>
            <person name="Walter F."/>
            <person name="Albersmeier A."/>
            <person name="Kalinowski J."/>
            <person name="Ruckert C."/>
        </authorList>
    </citation>
    <scope>NUCLEOTIDE SEQUENCE</scope>
    <source>
        <strain evidence="6">CGMCC 1.12698</strain>
    </source>
</reference>
<evidence type="ECO:0000256" key="2">
    <source>
        <dbReference type="ARBA" id="ARBA00022692"/>
    </source>
</evidence>
<sequence>MIHMHITSWAVVLLLFVVALMAGNAKTKKIVHMTARMLYFAVIGSGIWILLSLTKISGEHYGKAVLGVVVIAGIEMVLVRTQKGRPTGMAWAVFGVSLVLTVALGLRLPLGMHFL</sequence>
<evidence type="ECO:0000313" key="7">
    <source>
        <dbReference type="Proteomes" id="UP000605259"/>
    </source>
</evidence>
<keyword evidence="3 5" id="KW-1133">Transmembrane helix</keyword>
<comment type="subcellular location">
    <subcellularLocation>
        <location evidence="5">Cell membrane</location>
        <topology evidence="5">Multi-pass membrane protein</topology>
    </subcellularLocation>
</comment>
<dbReference type="HAMAP" id="MF_01536">
    <property type="entry name" value="UPF0344"/>
    <property type="match status" value="1"/>
</dbReference>
<keyword evidence="7" id="KW-1185">Reference proteome</keyword>
<keyword evidence="4 5" id="KW-0472">Membrane</keyword>
<accession>A0A917AUX3</accession>
<proteinExistence type="inferred from homology"/>
<comment type="caution">
    <text evidence="6">The sequence shown here is derived from an EMBL/GenBank/DDBJ whole genome shotgun (WGS) entry which is preliminary data.</text>
</comment>
<feature type="transmembrane region" description="Helical" evidence="5">
    <location>
        <begin position="91"/>
        <end position="110"/>
    </location>
</feature>
<keyword evidence="2 5" id="KW-0812">Transmembrane</keyword>